<accession>I0H591</accession>
<evidence type="ECO:0000313" key="2">
    <source>
        <dbReference type="EMBL" id="BAL88178.1"/>
    </source>
</evidence>
<sequence length="125" mass="13947">MTATCVNVSGCTDDRARKPVDDLVRAASPNRRHLVRSVGSSGRNDATHSHTDLTDRRARLQVGDLTNHPLRKANPHRIIFAGVLPTEGRILSTQSHRLRQDAGQRQRSLALMRGWPERGQRLLVS</sequence>
<dbReference type="HOGENOM" id="CLU_1987873_0_0_11"/>
<feature type="compositionally biased region" description="Basic and acidic residues" evidence="1">
    <location>
        <begin position="45"/>
        <end position="55"/>
    </location>
</feature>
<reference evidence="2 3" key="1">
    <citation type="submission" date="2012-02" db="EMBL/GenBank/DDBJ databases">
        <title>Complete genome sequence of Actinoplanes missouriensis 431 (= NBRC 102363).</title>
        <authorList>
            <person name="Ohnishi Y."/>
            <person name="Ishikawa J."/>
            <person name="Sekine M."/>
            <person name="Hosoyama A."/>
            <person name="Harada T."/>
            <person name="Narita H."/>
            <person name="Hata T."/>
            <person name="Konno Y."/>
            <person name="Tutikane K."/>
            <person name="Fujita N."/>
            <person name="Horinouchi S."/>
            <person name="Hayakawa M."/>
        </authorList>
    </citation>
    <scope>NUCLEOTIDE SEQUENCE [LARGE SCALE GENOMIC DNA]</scope>
    <source>
        <strain evidence="3">ATCC 14538 / DSM 43046 / CBS 188.64 / JCM 3121 / NBRC 102363 / NCIMB 12654 / NRRL B-3342 / UNCC 431</strain>
    </source>
</reference>
<dbReference type="AlphaFoldDB" id="I0H591"/>
<gene>
    <name evidence="2" type="ordered locus">AMIS_29580</name>
</gene>
<protein>
    <submittedName>
        <fullName evidence="2">Uncharacterized protein</fullName>
    </submittedName>
</protein>
<dbReference type="KEGG" id="ams:AMIS_29580"/>
<proteinExistence type="predicted"/>
<evidence type="ECO:0000313" key="3">
    <source>
        <dbReference type="Proteomes" id="UP000007882"/>
    </source>
</evidence>
<organism evidence="2 3">
    <name type="scientific">Actinoplanes missouriensis (strain ATCC 14538 / DSM 43046 / CBS 188.64 / JCM 3121 / NBRC 102363 / NCIMB 12654 / NRRL B-3342 / UNCC 431)</name>
    <dbReference type="NCBI Taxonomy" id="512565"/>
    <lineage>
        <taxon>Bacteria</taxon>
        <taxon>Bacillati</taxon>
        <taxon>Actinomycetota</taxon>
        <taxon>Actinomycetes</taxon>
        <taxon>Micromonosporales</taxon>
        <taxon>Micromonosporaceae</taxon>
        <taxon>Actinoplanes</taxon>
    </lineage>
</organism>
<dbReference type="EMBL" id="AP012319">
    <property type="protein sequence ID" value="BAL88178.1"/>
    <property type="molecule type" value="Genomic_DNA"/>
</dbReference>
<evidence type="ECO:0000256" key="1">
    <source>
        <dbReference type="SAM" id="MobiDB-lite"/>
    </source>
</evidence>
<dbReference type="Proteomes" id="UP000007882">
    <property type="component" value="Chromosome"/>
</dbReference>
<name>I0H591_ACTM4</name>
<keyword evidence="3" id="KW-1185">Reference proteome</keyword>
<feature type="region of interest" description="Disordered" evidence="1">
    <location>
        <begin position="36"/>
        <end position="55"/>
    </location>
</feature>